<evidence type="ECO:0000313" key="2">
    <source>
        <dbReference type="Proteomes" id="UP000304880"/>
    </source>
</evidence>
<dbReference type="AlphaFoldDB" id="A0A5C4R4I4"/>
<protein>
    <submittedName>
        <fullName evidence="1">Uncharacterized protein</fullName>
    </submittedName>
</protein>
<reference evidence="1 2" key="1">
    <citation type="submission" date="2019-06" db="EMBL/GenBank/DDBJ databases">
        <authorList>
            <person name="Li J."/>
        </authorList>
    </citation>
    <scope>NUCLEOTIDE SEQUENCE [LARGE SCALE GENOMIC DNA]</scope>
    <source>
        <strain evidence="1 2">CGMCC 1.8012</strain>
    </source>
</reference>
<comment type="caution">
    <text evidence="1">The sequence shown here is derived from an EMBL/GenBank/DDBJ whole genome shotgun (WGS) entry which is preliminary data.</text>
</comment>
<name>A0A5C4R4I4_9RHOB</name>
<organism evidence="1 2">
    <name type="scientific">Paracoccus haeundaensis</name>
    <dbReference type="NCBI Taxonomy" id="225362"/>
    <lineage>
        <taxon>Bacteria</taxon>
        <taxon>Pseudomonadati</taxon>
        <taxon>Pseudomonadota</taxon>
        <taxon>Alphaproteobacteria</taxon>
        <taxon>Rhodobacterales</taxon>
        <taxon>Paracoccaceae</taxon>
        <taxon>Paracoccus</taxon>
    </lineage>
</organism>
<accession>A0A5C4R4I4</accession>
<dbReference type="EMBL" id="VDDC01000022">
    <property type="protein sequence ID" value="TNH38840.1"/>
    <property type="molecule type" value="Genomic_DNA"/>
</dbReference>
<dbReference type="RefSeq" id="WP_139598914.1">
    <property type="nucleotide sequence ID" value="NZ_VDDC01000022.1"/>
</dbReference>
<evidence type="ECO:0000313" key="1">
    <source>
        <dbReference type="EMBL" id="TNH38840.1"/>
    </source>
</evidence>
<keyword evidence="2" id="KW-1185">Reference proteome</keyword>
<sequence>MAEMFASQIDAALTYFELTGEALAITSKTGYGAAQAIYARMDGSLPPDELFSSGARYILSLGVQLAEWEQKLKTDAFGCGRK</sequence>
<proteinExistence type="predicted"/>
<gene>
    <name evidence="1" type="ORF">FHD67_12935</name>
</gene>
<dbReference type="Proteomes" id="UP000304880">
    <property type="component" value="Unassembled WGS sequence"/>
</dbReference>